<feature type="region of interest" description="Disordered" evidence="1">
    <location>
        <begin position="1"/>
        <end position="63"/>
    </location>
</feature>
<feature type="compositionally biased region" description="Basic and acidic residues" evidence="1">
    <location>
        <begin position="330"/>
        <end position="348"/>
    </location>
</feature>
<reference evidence="2 3" key="1">
    <citation type="journal article" date="2022" name="Allergy">
        <title>Genome assembly and annotation of Periplaneta americana reveal a comprehensive cockroach allergen profile.</title>
        <authorList>
            <person name="Wang L."/>
            <person name="Xiong Q."/>
            <person name="Saelim N."/>
            <person name="Wang L."/>
            <person name="Nong W."/>
            <person name="Wan A.T."/>
            <person name="Shi M."/>
            <person name="Liu X."/>
            <person name="Cao Q."/>
            <person name="Hui J.H.L."/>
            <person name="Sookrung N."/>
            <person name="Leung T.F."/>
            <person name="Tungtrongchitr A."/>
            <person name="Tsui S.K.W."/>
        </authorList>
    </citation>
    <scope>NUCLEOTIDE SEQUENCE [LARGE SCALE GENOMIC DNA]</scope>
    <source>
        <strain evidence="2">PWHHKU_190912</strain>
    </source>
</reference>
<dbReference type="EMBL" id="JAJSOF020000031">
    <property type="protein sequence ID" value="KAJ4431241.1"/>
    <property type="molecule type" value="Genomic_DNA"/>
</dbReference>
<evidence type="ECO:0000256" key="1">
    <source>
        <dbReference type="SAM" id="MobiDB-lite"/>
    </source>
</evidence>
<feature type="region of interest" description="Disordered" evidence="1">
    <location>
        <begin position="305"/>
        <end position="348"/>
    </location>
</feature>
<accession>A0ABQ8SC39</accession>
<name>A0ABQ8SC39_PERAM</name>
<evidence type="ECO:0000313" key="2">
    <source>
        <dbReference type="EMBL" id="KAJ4431241.1"/>
    </source>
</evidence>
<dbReference type="Proteomes" id="UP001148838">
    <property type="component" value="Unassembled WGS sequence"/>
</dbReference>
<comment type="caution">
    <text evidence="2">The sequence shown here is derived from an EMBL/GenBank/DDBJ whole genome shotgun (WGS) entry which is preliminary data.</text>
</comment>
<gene>
    <name evidence="2" type="ORF">ANN_19838</name>
</gene>
<proteinExistence type="predicted"/>
<feature type="compositionally biased region" description="Basic and acidic residues" evidence="1">
    <location>
        <begin position="18"/>
        <end position="63"/>
    </location>
</feature>
<protein>
    <submittedName>
        <fullName evidence="2">Uncharacterized protein</fullName>
    </submittedName>
</protein>
<feature type="compositionally biased region" description="Basic and acidic residues" evidence="1">
    <location>
        <begin position="313"/>
        <end position="323"/>
    </location>
</feature>
<organism evidence="2 3">
    <name type="scientific">Periplaneta americana</name>
    <name type="common">American cockroach</name>
    <name type="synonym">Blatta americana</name>
    <dbReference type="NCBI Taxonomy" id="6978"/>
    <lineage>
        <taxon>Eukaryota</taxon>
        <taxon>Metazoa</taxon>
        <taxon>Ecdysozoa</taxon>
        <taxon>Arthropoda</taxon>
        <taxon>Hexapoda</taxon>
        <taxon>Insecta</taxon>
        <taxon>Pterygota</taxon>
        <taxon>Neoptera</taxon>
        <taxon>Polyneoptera</taxon>
        <taxon>Dictyoptera</taxon>
        <taxon>Blattodea</taxon>
        <taxon>Blattoidea</taxon>
        <taxon>Blattidae</taxon>
        <taxon>Blattinae</taxon>
        <taxon>Periplaneta</taxon>
    </lineage>
</organism>
<evidence type="ECO:0000313" key="3">
    <source>
        <dbReference type="Proteomes" id="UP001148838"/>
    </source>
</evidence>
<sequence length="348" mass="40074">MVGLCEGGNEPPGSLKAIWDEDKFKQDVDHGSRKKNIEGKREDKFKQDEDHGSRKKNIEGKRANTNEIVEQVDSFKDYKQDKQLLRDRVTSECRDFSSTLMASILRDMGERLQFWLFNDAVSTTRLFSVDEIDDSEMVFGEISQRIRHRLPGIHLTVGENLGKNPTRHNGHSRVGDVADERPEKNVEDKFPDRTDLFSPELEECMARVKWLLRSSSLKLPSGSLPEHVGGRKMLACTETCSNVEVPSVIQFLRLKATSPPEIHRHLVEIYEAKRRFQYEVLFRISLGLFKGLFRKFIGLQLPSPTDQEEEKEFIESLAEKKLPSEGFTGRNDEREKSSGQEISDDRRY</sequence>
<keyword evidence="3" id="KW-1185">Reference proteome</keyword>